<reference evidence="1" key="1">
    <citation type="submission" date="2023-10" db="EMBL/GenBank/DDBJ databases">
        <title>Whole genome sequencing of actinobacterial strain Amycolatopsis sp. (BCA-696) identifies the underlying plant growth-promoting genes.</title>
        <authorList>
            <person name="Gandham P."/>
            <person name="Vadla N."/>
            <person name="Saji A."/>
            <person name="Srinivas V."/>
            <person name="Ruperao P."/>
            <person name="Selvanayagam S."/>
            <person name="Saxena R.K."/>
            <person name="Rathore A."/>
            <person name="Gopalakrishnan S."/>
            <person name="Thakur V."/>
        </authorList>
    </citation>
    <scope>NUCLEOTIDE SEQUENCE</scope>
    <source>
        <strain evidence="1">BCA-696</strain>
    </source>
</reference>
<organism evidence="1 2">
    <name type="scientific">Amycolatopsis coloradensis</name>
    <dbReference type="NCBI Taxonomy" id="76021"/>
    <lineage>
        <taxon>Bacteria</taxon>
        <taxon>Bacillati</taxon>
        <taxon>Actinomycetota</taxon>
        <taxon>Actinomycetes</taxon>
        <taxon>Pseudonocardiales</taxon>
        <taxon>Pseudonocardiaceae</taxon>
        <taxon>Amycolatopsis</taxon>
    </lineage>
</organism>
<keyword evidence="2" id="KW-1185">Reference proteome</keyword>
<dbReference type="EMBL" id="CP150484">
    <property type="protein sequence ID" value="WYW19644.1"/>
    <property type="molecule type" value="Genomic_DNA"/>
</dbReference>
<evidence type="ECO:0000313" key="1">
    <source>
        <dbReference type="EMBL" id="WYW19644.1"/>
    </source>
</evidence>
<dbReference type="Proteomes" id="UP001456344">
    <property type="component" value="Chromosome"/>
</dbReference>
<evidence type="ECO:0000313" key="2">
    <source>
        <dbReference type="Proteomes" id="UP001456344"/>
    </source>
</evidence>
<name>A0ACD5BK98_9PSEU</name>
<proteinExistence type="predicted"/>
<gene>
    <name evidence="1" type="ORF">LCL61_29275</name>
</gene>
<protein>
    <submittedName>
        <fullName evidence="1">Uncharacterized protein</fullName>
    </submittedName>
</protein>
<accession>A0ACD5BK98</accession>
<sequence>MLRAVAAGRAEMTASREPDLFVDGLSCCDQSASRQLAHTGLIRAATPTGPGRRVPAELTEPGRILLIGMNDTRSNHLAAHDQ</sequence>